<evidence type="ECO:0000313" key="3">
    <source>
        <dbReference type="Proteomes" id="UP000749559"/>
    </source>
</evidence>
<evidence type="ECO:0000313" key="2">
    <source>
        <dbReference type="EMBL" id="CAH1801544.1"/>
    </source>
</evidence>
<gene>
    <name evidence="2" type="ORF">OFUS_LOCUS25330</name>
</gene>
<feature type="non-terminal residue" evidence="2">
    <location>
        <position position="138"/>
    </location>
</feature>
<feature type="compositionally biased region" description="Low complexity" evidence="1">
    <location>
        <begin position="13"/>
        <end position="22"/>
    </location>
</feature>
<reference evidence="2" key="1">
    <citation type="submission" date="2022-03" db="EMBL/GenBank/DDBJ databases">
        <authorList>
            <person name="Martin C."/>
        </authorList>
    </citation>
    <scope>NUCLEOTIDE SEQUENCE</scope>
</reference>
<sequence length="138" mass="15202">PTGPTGAKGDRGPTGPTGPTGAKGEKGQKGEKGNSADNCQWTAWSTWSIGRCSSTCGPGTRRDTRTRRYTHCVSGTATETRTQPCFTRCKYCKWSTWGSWSFYEPCDKPFRMTQRRCRTELYSYSGSSIQCSGSGLER</sequence>
<accession>A0A8S4Q6R8</accession>
<dbReference type="PROSITE" id="PS50092">
    <property type="entry name" value="TSP1"/>
    <property type="match status" value="1"/>
</dbReference>
<keyword evidence="3" id="KW-1185">Reference proteome</keyword>
<proteinExistence type="predicted"/>
<protein>
    <submittedName>
        <fullName evidence="2">Uncharacterized protein</fullName>
    </submittedName>
</protein>
<dbReference type="Gene3D" id="1.20.5.320">
    <property type="entry name" value="6-Phosphogluconate Dehydrogenase, domain 3"/>
    <property type="match status" value="1"/>
</dbReference>
<name>A0A8S4Q6R8_OWEFU</name>
<feature type="non-terminal residue" evidence="2">
    <location>
        <position position="1"/>
    </location>
</feature>
<dbReference type="Proteomes" id="UP000749559">
    <property type="component" value="Unassembled WGS sequence"/>
</dbReference>
<feature type="compositionally biased region" description="Basic and acidic residues" evidence="1">
    <location>
        <begin position="23"/>
        <end position="34"/>
    </location>
</feature>
<evidence type="ECO:0000256" key="1">
    <source>
        <dbReference type="SAM" id="MobiDB-lite"/>
    </source>
</evidence>
<comment type="caution">
    <text evidence="2">The sequence shown here is derived from an EMBL/GenBank/DDBJ whole genome shotgun (WGS) entry which is preliminary data.</text>
</comment>
<feature type="region of interest" description="Disordered" evidence="1">
    <location>
        <begin position="1"/>
        <end position="37"/>
    </location>
</feature>
<dbReference type="AlphaFoldDB" id="A0A8S4Q6R8"/>
<dbReference type="EMBL" id="CAIIXF020000012">
    <property type="protein sequence ID" value="CAH1801544.1"/>
    <property type="molecule type" value="Genomic_DNA"/>
</dbReference>
<dbReference type="InterPro" id="IPR000884">
    <property type="entry name" value="TSP1_rpt"/>
</dbReference>
<organism evidence="2 3">
    <name type="scientific">Owenia fusiformis</name>
    <name type="common">Polychaete worm</name>
    <dbReference type="NCBI Taxonomy" id="6347"/>
    <lineage>
        <taxon>Eukaryota</taxon>
        <taxon>Metazoa</taxon>
        <taxon>Spiralia</taxon>
        <taxon>Lophotrochozoa</taxon>
        <taxon>Annelida</taxon>
        <taxon>Polychaeta</taxon>
        <taxon>Sedentaria</taxon>
        <taxon>Canalipalpata</taxon>
        <taxon>Sabellida</taxon>
        <taxon>Oweniida</taxon>
        <taxon>Oweniidae</taxon>
        <taxon>Owenia</taxon>
    </lineage>
</organism>